<dbReference type="Gene3D" id="3.40.50.740">
    <property type="match status" value="1"/>
</dbReference>
<sequence>MSETEERPTNCQYCGYGCALLARVKDGRVTGVRPDPSRYPYGSAVMASCKRWPMNVEALDAPDRVNVPLRRVGARGSGQWERVSWDEALDDIAARLRSLSAEHGPGVLASAIGGPHASYWPLHRFMNLFGSPNNMGIGQICWNPRIWMDLVTFGWTVELDVVRGLTSCVVVWGTNPAQSDNSAFWQHLQTFAQEGGDLVVIDPRRTEVAELASVWLAPRPGTDTMLALALLHVIIEEGLEDRTFVDAWCHGFDELVEVVAPWTAEAAAEACDVDADDVRKAARLIAAGPTAFVSGRGIDQVGAAVGHIHRAICCLRAVTGNVDRPGACVLAEAPDFASELAMEMSDEAAPSCRDLSLNRGRTPLQCPEGYDALREITEKLGRTAPRRYLTSAHPDLVLHAMETGEPYPIRALIVQATNPLVTYGGSARVRRALEGLDLLVVLEYRLTPTAAIADYVLPIAGAIERPMLQVHGGVANAAYGGPAAVEPYYERKRDYDVFRELGLRLGQTDAWPQATLEEAFAAELAPAGVSWEQFCETGLYWPPPAFNKHERIGDDGRPAGFATTTGKIELASEFLPRFGGFRTPQPVLGGHMGESRSAAGAAGNPSGASEAAADAFPFTLVTGARRQPYNASMYFENPRFRAACSAPRATVSPKLAARLGLAPGAPVEVSTRCGSAKYLLDVADMRDDVVSVDYGWWHPEWPCGDGRRGGADESSANAMTVCAIEEPLVGSWSYNALPCAISPTADQLSWTSVEGDAPDSVKQ</sequence>
<evidence type="ECO:0000259" key="5">
    <source>
        <dbReference type="PROSITE" id="PS51669"/>
    </source>
</evidence>
<dbReference type="SMART" id="SM00926">
    <property type="entry name" value="Molybdop_Fe4S4"/>
    <property type="match status" value="1"/>
</dbReference>
<comment type="similarity">
    <text evidence="1">Belongs to the prokaryotic molybdopterin-containing oxidoreductase family.</text>
</comment>
<reference evidence="7" key="2">
    <citation type="submission" date="2021-04" db="EMBL/GenBank/DDBJ databases">
        <title>Novel species in family Eggerthellaceae.</title>
        <authorList>
            <person name="Zhang G."/>
        </authorList>
    </citation>
    <scope>NUCLEOTIDE SEQUENCE</scope>
    <source>
        <strain evidence="7">Zg-886</strain>
    </source>
</reference>
<reference evidence="6 8" key="1">
    <citation type="submission" date="2019-11" db="EMBL/GenBank/DDBJ databases">
        <title>Eggerthellaceae novel genus isolated from the rectal contents of marmort.</title>
        <authorList>
            <person name="Zhang G."/>
        </authorList>
    </citation>
    <scope>NUCLEOTIDE SEQUENCE [LARGE SCALE GENOMIC DNA]</scope>
    <source>
        <strain evidence="6">Zg-886</strain>
        <strain evidence="8">zg-886</strain>
    </source>
</reference>
<dbReference type="Gene3D" id="2.40.40.20">
    <property type="match status" value="1"/>
</dbReference>
<dbReference type="AlphaFoldDB" id="A0A9E6MRT7"/>
<dbReference type="Gene3D" id="3.40.228.10">
    <property type="entry name" value="Dimethylsulfoxide Reductase, domain 2"/>
    <property type="match status" value="1"/>
</dbReference>
<dbReference type="GO" id="GO:0046872">
    <property type="term" value="F:metal ion binding"/>
    <property type="evidence" value="ECO:0007669"/>
    <property type="project" value="UniProtKB-KW"/>
</dbReference>
<gene>
    <name evidence="6" type="ORF">GMI68_02485</name>
    <name evidence="7" type="ORF">J7S26_03705</name>
</gene>
<dbReference type="RefSeq" id="WP_166338645.1">
    <property type="nucleotide sequence ID" value="NZ_CP072829.1"/>
</dbReference>
<dbReference type="InterPro" id="IPR009010">
    <property type="entry name" value="Asp_de-COase-like_dom_sf"/>
</dbReference>
<evidence type="ECO:0000313" key="6">
    <source>
        <dbReference type="EMBL" id="NHM13648.1"/>
    </source>
</evidence>
<dbReference type="PANTHER" id="PTHR43742:SF6">
    <property type="entry name" value="OXIDOREDUCTASE YYAE-RELATED"/>
    <property type="match status" value="1"/>
</dbReference>
<dbReference type="Pfam" id="PF00384">
    <property type="entry name" value="Molybdopterin"/>
    <property type="match status" value="1"/>
</dbReference>
<keyword evidence="2" id="KW-0479">Metal-binding</keyword>
<name>A0A9E6MRT7_9ACTN</name>
<dbReference type="SUPFAM" id="SSF53706">
    <property type="entry name" value="Formate dehydrogenase/DMSO reductase, domains 1-3"/>
    <property type="match status" value="1"/>
</dbReference>
<dbReference type="InterPro" id="IPR050612">
    <property type="entry name" value="Prok_Mopterin_Oxidored"/>
</dbReference>
<dbReference type="EMBL" id="CP072829">
    <property type="protein sequence ID" value="QTU85020.1"/>
    <property type="molecule type" value="Genomic_DNA"/>
</dbReference>
<dbReference type="GO" id="GO:0043546">
    <property type="term" value="F:molybdopterin cofactor binding"/>
    <property type="evidence" value="ECO:0007669"/>
    <property type="project" value="InterPro"/>
</dbReference>
<evidence type="ECO:0000313" key="7">
    <source>
        <dbReference type="EMBL" id="QTU85020.1"/>
    </source>
</evidence>
<dbReference type="GO" id="GO:0051536">
    <property type="term" value="F:iron-sulfur cluster binding"/>
    <property type="evidence" value="ECO:0007669"/>
    <property type="project" value="UniProtKB-KW"/>
</dbReference>
<dbReference type="SUPFAM" id="SSF50692">
    <property type="entry name" value="ADC-like"/>
    <property type="match status" value="1"/>
</dbReference>
<dbReference type="Pfam" id="PF01568">
    <property type="entry name" value="Molydop_binding"/>
    <property type="match status" value="1"/>
</dbReference>
<accession>A0A9E6MRT7</accession>
<keyword evidence="4" id="KW-0411">Iron-sulfur</keyword>
<evidence type="ECO:0000256" key="2">
    <source>
        <dbReference type="ARBA" id="ARBA00022723"/>
    </source>
</evidence>
<dbReference type="InterPro" id="IPR006963">
    <property type="entry name" value="Mopterin_OxRdtase_4Fe-4S_dom"/>
</dbReference>
<dbReference type="Pfam" id="PF04879">
    <property type="entry name" value="Molybdop_Fe4S4"/>
    <property type="match status" value="1"/>
</dbReference>
<dbReference type="PANTHER" id="PTHR43742">
    <property type="entry name" value="TRIMETHYLAMINE-N-OXIDE REDUCTASE"/>
    <property type="match status" value="1"/>
</dbReference>
<dbReference type="KEGG" id="ebz:J7S26_03705"/>
<organism evidence="7 9">
    <name type="scientific">Xiamenia xianingshaonis</name>
    <dbReference type="NCBI Taxonomy" id="2682776"/>
    <lineage>
        <taxon>Bacteria</taxon>
        <taxon>Bacillati</taxon>
        <taxon>Actinomycetota</taxon>
        <taxon>Coriobacteriia</taxon>
        <taxon>Eggerthellales</taxon>
        <taxon>Eggerthellaceae</taxon>
        <taxon>Xiamenia</taxon>
    </lineage>
</organism>
<dbReference type="InterPro" id="IPR006656">
    <property type="entry name" value="Mopterin_OxRdtase"/>
</dbReference>
<dbReference type="Gene3D" id="2.20.25.90">
    <property type="entry name" value="ADC-like domains"/>
    <property type="match status" value="1"/>
</dbReference>
<dbReference type="Proteomes" id="UP000636394">
    <property type="component" value="Unassembled WGS sequence"/>
</dbReference>
<protein>
    <submittedName>
        <fullName evidence="7">Molybdopterin-dependent oxidoreductase</fullName>
    </submittedName>
</protein>
<evidence type="ECO:0000313" key="9">
    <source>
        <dbReference type="Proteomes" id="UP000671910"/>
    </source>
</evidence>
<dbReference type="Proteomes" id="UP000671910">
    <property type="component" value="Chromosome"/>
</dbReference>
<dbReference type="InterPro" id="IPR006657">
    <property type="entry name" value="MoPterin_dinucl-bd_dom"/>
</dbReference>
<evidence type="ECO:0000256" key="1">
    <source>
        <dbReference type="ARBA" id="ARBA00010312"/>
    </source>
</evidence>
<evidence type="ECO:0000256" key="3">
    <source>
        <dbReference type="ARBA" id="ARBA00023004"/>
    </source>
</evidence>
<proteinExistence type="inferred from homology"/>
<feature type="domain" description="4Fe-4S Mo/W bis-MGD-type" evidence="5">
    <location>
        <begin position="4"/>
        <end position="63"/>
    </location>
</feature>
<evidence type="ECO:0000313" key="8">
    <source>
        <dbReference type="Proteomes" id="UP000636394"/>
    </source>
</evidence>
<keyword evidence="8" id="KW-1185">Reference proteome</keyword>
<evidence type="ECO:0000256" key="4">
    <source>
        <dbReference type="ARBA" id="ARBA00023014"/>
    </source>
</evidence>
<dbReference type="GO" id="GO:0016491">
    <property type="term" value="F:oxidoreductase activity"/>
    <property type="evidence" value="ECO:0007669"/>
    <property type="project" value="InterPro"/>
</dbReference>
<dbReference type="EMBL" id="WPCR01000003">
    <property type="protein sequence ID" value="NHM13648.1"/>
    <property type="molecule type" value="Genomic_DNA"/>
</dbReference>
<keyword evidence="3" id="KW-0408">Iron</keyword>
<dbReference type="PROSITE" id="PS51669">
    <property type="entry name" value="4FE4S_MOW_BIS_MGD"/>
    <property type="match status" value="1"/>
</dbReference>